<name>A0A0U0ZU47_9MYCO</name>
<sequence>MSTHPEPAEPDTEQTDEPDLCPLSKRVDGPKHSWTFDGDDPYIICFYCEEVRDARTGRVITPGKGQPEEDPETPADQAPTPLSGDDEIFNKPARWEIRATIYRNDRKFAISDALGDDWDFAVTTLATNLERREIQRHIPKKRP</sequence>
<dbReference type="RefSeq" id="WP_052619092.1">
    <property type="nucleotide sequence ID" value="NZ_CSWP01000009.1"/>
</dbReference>
<evidence type="ECO:0000313" key="3">
    <source>
        <dbReference type="Proteomes" id="UP000045782"/>
    </source>
</evidence>
<proteinExistence type="predicted"/>
<protein>
    <submittedName>
        <fullName evidence="2">Uncharacterized protein</fullName>
    </submittedName>
</protein>
<evidence type="ECO:0000313" key="2">
    <source>
        <dbReference type="EMBL" id="CPV66722.1"/>
    </source>
</evidence>
<gene>
    <name evidence="2" type="ORF">ERS075579_04062</name>
</gene>
<feature type="compositionally biased region" description="Acidic residues" evidence="1">
    <location>
        <begin position="8"/>
        <end position="19"/>
    </location>
</feature>
<dbReference type="Proteomes" id="UP000045782">
    <property type="component" value="Unassembled WGS sequence"/>
</dbReference>
<dbReference type="EMBL" id="CSWP01000009">
    <property type="protein sequence ID" value="CPV66722.1"/>
    <property type="molecule type" value="Genomic_DNA"/>
</dbReference>
<feature type="region of interest" description="Disordered" evidence="1">
    <location>
        <begin position="58"/>
        <end position="89"/>
    </location>
</feature>
<evidence type="ECO:0000256" key="1">
    <source>
        <dbReference type="SAM" id="MobiDB-lite"/>
    </source>
</evidence>
<reference evidence="2 3" key="1">
    <citation type="submission" date="2015-03" db="EMBL/GenBank/DDBJ databases">
        <authorList>
            <person name="Murphy D."/>
        </authorList>
    </citation>
    <scope>NUCLEOTIDE SEQUENCE [LARGE SCALE GENOMIC DNA]</scope>
    <source>
        <strain evidence="2 3">PAP088</strain>
    </source>
</reference>
<dbReference type="AlphaFoldDB" id="A0A0U0ZU47"/>
<accession>A0A0U0ZU47</accession>
<organism evidence="2 3">
    <name type="scientific">Mycobacteroides abscessus</name>
    <dbReference type="NCBI Taxonomy" id="36809"/>
    <lineage>
        <taxon>Bacteria</taxon>
        <taxon>Bacillati</taxon>
        <taxon>Actinomycetota</taxon>
        <taxon>Actinomycetes</taxon>
        <taxon>Mycobacteriales</taxon>
        <taxon>Mycobacteriaceae</taxon>
        <taxon>Mycobacteroides</taxon>
    </lineage>
</organism>
<feature type="region of interest" description="Disordered" evidence="1">
    <location>
        <begin position="1"/>
        <end position="39"/>
    </location>
</feature>